<dbReference type="Pfam" id="PF14341">
    <property type="entry name" value="PilX_N"/>
    <property type="match status" value="1"/>
</dbReference>
<feature type="domain" description="Type 4 fimbrial biogenesis protein PilX N-terminal" evidence="2">
    <location>
        <begin position="16"/>
        <end position="62"/>
    </location>
</feature>
<gene>
    <name evidence="3" type="ORF">EZM97_03440</name>
</gene>
<dbReference type="InterPro" id="IPR025746">
    <property type="entry name" value="PilX_N_dom"/>
</dbReference>
<keyword evidence="1" id="KW-1133">Transmembrane helix</keyword>
<comment type="caution">
    <text evidence="3">The sequence shown here is derived from an EMBL/GenBank/DDBJ whole genome shotgun (WGS) entry which is preliminary data.</text>
</comment>
<dbReference type="EMBL" id="SJTG01000001">
    <property type="protein sequence ID" value="TCI12415.1"/>
    <property type="molecule type" value="Genomic_DNA"/>
</dbReference>
<keyword evidence="4" id="KW-1185">Reference proteome</keyword>
<name>A0A4R0YSU6_9GAMM</name>
<dbReference type="RefSeq" id="WP_131150806.1">
    <property type="nucleotide sequence ID" value="NZ_SJTG01000001.1"/>
</dbReference>
<reference evidence="3 4" key="1">
    <citation type="submission" date="2019-02" db="EMBL/GenBank/DDBJ databases">
        <title>Dyella amyloliquefaciens sp. nov., isolated from forest soil.</title>
        <authorList>
            <person name="Gao Z.-H."/>
            <person name="Qiu L.-H."/>
        </authorList>
    </citation>
    <scope>NUCLEOTIDE SEQUENCE [LARGE SCALE GENOMIC DNA]</scope>
    <source>
        <strain evidence="3 4">KACC 12747</strain>
    </source>
</reference>
<organism evidence="3 4">
    <name type="scientific">Dyella soli</name>
    <dbReference type="NCBI Taxonomy" id="522319"/>
    <lineage>
        <taxon>Bacteria</taxon>
        <taxon>Pseudomonadati</taxon>
        <taxon>Pseudomonadota</taxon>
        <taxon>Gammaproteobacteria</taxon>
        <taxon>Lysobacterales</taxon>
        <taxon>Rhodanobacteraceae</taxon>
        <taxon>Dyella</taxon>
    </lineage>
</organism>
<evidence type="ECO:0000256" key="1">
    <source>
        <dbReference type="SAM" id="Phobius"/>
    </source>
</evidence>
<accession>A0A4R0YSU6</accession>
<dbReference type="AlphaFoldDB" id="A0A4R0YSU6"/>
<dbReference type="Proteomes" id="UP000291822">
    <property type="component" value="Unassembled WGS sequence"/>
</dbReference>
<evidence type="ECO:0000259" key="2">
    <source>
        <dbReference type="Pfam" id="PF14341"/>
    </source>
</evidence>
<evidence type="ECO:0000313" key="3">
    <source>
        <dbReference type="EMBL" id="TCI12415.1"/>
    </source>
</evidence>
<proteinExistence type="predicted"/>
<sequence>MNHLTYATLRMRHRQRGVALLVGLIFLVMLTLVSIVVMRGTMLEMHLSTATARHEQAFEASETTRAIPEVVINDHVFNRGWPKAWGGDVPDGMFDLNTSFANRTAWVDLLKPNSTAKTGLQDYCGGTSLAIFYLPQSCSSHDTTYNYAPSKWDSTVVMSVCEGTTTQSCSSSQQVNSKIAIVRDGVMPNAGSGGAQAQGYSSPGIGTATGGASLLLQIRSQATVPGNGQAATIAQYKQVITH</sequence>
<keyword evidence="1" id="KW-0812">Transmembrane</keyword>
<evidence type="ECO:0000313" key="4">
    <source>
        <dbReference type="Proteomes" id="UP000291822"/>
    </source>
</evidence>
<protein>
    <recommendedName>
        <fullName evidence="2">Type 4 fimbrial biogenesis protein PilX N-terminal domain-containing protein</fullName>
    </recommendedName>
</protein>
<feature type="transmembrane region" description="Helical" evidence="1">
    <location>
        <begin position="18"/>
        <end position="38"/>
    </location>
</feature>
<keyword evidence="1" id="KW-0472">Membrane</keyword>